<dbReference type="Pfam" id="PF06985">
    <property type="entry name" value="HET"/>
    <property type="match status" value="1"/>
</dbReference>
<accession>A0A2J6QSJ8</accession>
<dbReference type="PANTHER" id="PTHR24148">
    <property type="entry name" value="ANKYRIN REPEAT DOMAIN-CONTAINING PROTEIN 39 HOMOLOG-RELATED"/>
    <property type="match status" value="1"/>
</dbReference>
<gene>
    <name evidence="2" type="ORF">L207DRAFT_504350</name>
</gene>
<keyword evidence="3" id="KW-1185">Reference proteome</keyword>
<name>A0A2J6QSJ8_HYAVF</name>
<organism evidence="2 3">
    <name type="scientific">Hyaloscypha variabilis (strain UAMH 11265 / GT02V1 / F)</name>
    <name type="common">Meliniomyces variabilis</name>
    <dbReference type="NCBI Taxonomy" id="1149755"/>
    <lineage>
        <taxon>Eukaryota</taxon>
        <taxon>Fungi</taxon>
        <taxon>Dikarya</taxon>
        <taxon>Ascomycota</taxon>
        <taxon>Pezizomycotina</taxon>
        <taxon>Leotiomycetes</taxon>
        <taxon>Helotiales</taxon>
        <taxon>Hyaloscyphaceae</taxon>
        <taxon>Hyaloscypha</taxon>
        <taxon>Hyaloscypha variabilis</taxon>
    </lineage>
</organism>
<evidence type="ECO:0000259" key="1">
    <source>
        <dbReference type="Pfam" id="PF06985"/>
    </source>
</evidence>
<feature type="domain" description="Heterokaryon incompatibility" evidence="1">
    <location>
        <begin position="53"/>
        <end position="185"/>
    </location>
</feature>
<dbReference type="PANTHER" id="PTHR24148:SF73">
    <property type="entry name" value="HET DOMAIN PROTEIN (AFU_ORTHOLOGUE AFUA_8G01020)"/>
    <property type="match status" value="1"/>
</dbReference>
<dbReference type="STRING" id="1149755.A0A2J6QSJ8"/>
<dbReference type="EMBL" id="KZ613976">
    <property type="protein sequence ID" value="PMD29210.1"/>
    <property type="molecule type" value="Genomic_DNA"/>
</dbReference>
<dbReference type="InterPro" id="IPR052895">
    <property type="entry name" value="HetReg/Transcr_Mod"/>
</dbReference>
<evidence type="ECO:0000313" key="2">
    <source>
        <dbReference type="EMBL" id="PMD29210.1"/>
    </source>
</evidence>
<reference evidence="2 3" key="1">
    <citation type="submission" date="2016-04" db="EMBL/GenBank/DDBJ databases">
        <title>A degradative enzymes factory behind the ericoid mycorrhizal symbiosis.</title>
        <authorList>
            <consortium name="DOE Joint Genome Institute"/>
            <person name="Martino E."/>
            <person name="Morin E."/>
            <person name="Grelet G."/>
            <person name="Kuo A."/>
            <person name="Kohler A."/>
            <person name="Daghino S."/>
            <person name="Barry K."/>
            <person name="Choi C."/>
            <person name="Cichocki N."/>
            <person name="Clum A."/>
            <person name="Copeland A."/>
            <person name="Hainaut M."/>
            <person name="Haridas S."/>
            <person name="Labutti K."/>
            <person name="Lindquist E."/>
            <person name="Lipzen A."/>
            <person name="Khouja H.-R."/>
            <person name="Murat C."/>
            <person name="Ohm R."/>
            <person name="Olson A."/>
            <person name="Spatafora J."/>
            <person name="Veneault-Fourrey C."/>
            <person name="Henrissat B."/>
            <person name="Grigoriev I."/>
            <person name="Martin F."/>
            <person name="Perotto S."/>
        </authorList>
    </citation>
    <scope>NUCLEOTIDE SEQUENCE [LARGE SCALE GENOMIC DNA]</scope>
    <source>
        <strain evidence="2 3">F</strain>
    </source>
</reference>
<dbReference type="Proteomes" id="UP000235786">
    <property type="component" value="Unassembled WGS sequence"/>
</dbReference>
<evidence type="ECO:0000313" key="3">
    <source>
        <dbReference type="Proteomes" id="UP000235786"/>
    </source>
</evidence>
<dbReference type="InterPro" id="IPR010730">
    <property type="entry name" value="HET"/>
</dbReference>
<dbReference type="OrthoDB" id="2157530at2759"/>
<proteinExistence type="predicted"/>
<sequence>MEMDNIYQYSKILDQRTIRLMLLEPSPDLEAEIRCSLIQAPLEALENDLIEHYLALSYVWGDPTPACSVFIGEKRLNITTSLHCALQHLRDPLRTLRLWADGICIDQKDVEDRNQQVQLMKSVYTLAKHTVIFLGPSDDDANSVIRYLQSWPDYPSTPSSPSLLEIAKTKILSHTWFTRVWVLQELVFSVDPWIQYGTARVRWDRFCKFAMPESYGATKSNTMSGAFAMNCIRSTSKRNDVLLLHSTDLPVDPSNSELLDHLFEILLTRRGVGVSDPRDMLYGHLGLLKQSIKPGLEIDYGKSVAQVYEDIAHLHIRITGSLHILLHVEKIELDQRRSGLPSWVPDWTVPAKSLRKTRFFINANYQFAASLPHHLIVKTAEYGRIMYLVDYPPAGLSTESQRRRSVYGSQQSDKRLVWGIWHDEKVERSKDSPFSRPARGLFRERFTSCDLTQVPASIYDAHKMLCAKLYDEIDKRDYGYFRFIKTELDLTKLIADHHNFSHLNDMPSSYSERVSKFVRLLTTMEVMVSGQYVPHCRFAVLDTGGFVCVPKRARVNDYICGQSDSVMVFRPSCTTESEEIAQRLWNDPTVRTLCSGTDNMSQNLQVGKYIAGNHFTNFVDDLAFRALQPLRDPVPIVLAIH</sequence>
<dbReference type="AlphaFoldDB" id="A0A2J6QSJ8"/>
<protein>
    <submittedName>
        <fullName evidence="2">HET-domain-containing protein</fullName>
    </submittedName>
</protein>